<dbReference type="NCBIfam" id="TIGR01760">
    <property type="entry name" value="tape_meas_TP901"/>
    <property type="match status" value="1"/>
</dbReference>
<organism evidence="5 6">
    <name type="scientific">Brevundimonas intermedia</name>
    <dbReference type="NCBI Taxonomy" id="74315"/>
    <lineage>
        <taxon>Bacteria</taxon>
        <taxon>Pseudomonadati</taxon>
        <taxon>Pseudomonadota</taxon>
        <taxon>Alphaproteobacteria</taxon>
        <taxon>Caulobacterales</taxon>
        <taxon>Caulobacteraceae</taxon>
        <taxon>Brevundimonas</taxon>
    </lineage>
</organism>
<keyword evidence="3" id="KW-0812">Transmembrane</keyword>
<keyword evidence="6" id="KW-1185">Reference proteome</keyword>
<feature type="transmembrane region" description="Helical" evidence="3">
    <location>
        <begin position="648"/>
        <end position="670"/>
    </location>
</feature>
<evidence type="ECO:0000256" key="1">
    <source>
        <dbReference type="ARBA" id="ARBA00022612"/>
    </source>
</evidence>
<evidence type="ECO:0000259" key="4">
    <source>
        <dbReference type="Pfam" id="PF10145"/>
    </source>
</evidence>
<feature type="transmembrane region" description="Helical" evidence="3">
    <location>
        <begin position="578"/>
        <end position="600"/>
    </location>
</feature>
<accession>A0ABQ5TC01</accession>
<gene>
    <name evidence="5" type="primary">T</name>
    <name evidence="5" type="ORF">GCM10017620_25770</name>
</gene>
<dbReference type="Proteomes" id="UP001143509">
    <property type="component" value="Unassembled WGS sequence"/>
</dbReference>
<evidence type="ECO:0000313" key="5">
    <source>
        <dbReference type="EMBL" id="GLK49604.1"/>
    </source>
</evidence>
<evidence type="ECO:0000256" key="3">
    <source>
        <dbReference type="SAM" id="Phobius"/>
    </source>
</evidence>
<dbReference type="PANTHER" id="PTHR37813:SF1">
    <property type="entry name" value="FELS-2 PROPHAGE PROTEIN"/>
    <property type="match status" value="1"/>
</dbReference>
<protein>
    <submittedName>
        <fullName evidence="5">Phage tail tape measure protein</fullName>
    </submittedName>
</protein>
<sequence>MDKKLRLDLIFRAAGNAVGFLKGVSGESAKAAQGVKAARDRITELQRATKNVQAYRTMETRLGATRAAMEAARSEAARLGKAHSDTERPTKQMTRALEVQRTKIRELQAQEQGQIRALAEMRTKMRDAGLDARNLAGSEAKLARQTRDANDALRDQARRLTEVGERQRRMQAARSRYDRTQGLAGTMMGAGASAVGAGTVAAAPLVASGNEAVNFEDAMLDVKKVVDFDTPMQFQQMNRDVLQLAEDLNQVPEGMAAIIAAAGQAKIPRRELLGFAEDAGKMGVAFTTTAEDAGAKMATWRTAFAMTQPQVKALADQINYLGDNGNATALKISDVVTRVGPLGEVAGLAAAQIAALGSTIVGMGVEEEIAATSIKNTMLAMTKGEAATKAQKEAYSALGLEAVAVSKAMQRDAGGAIMDVMTRISRLSPDRQASILTQLFGSESVSGIAPMLTQLGVLKTNLDAVADASLYAGSMQKEFENRQSGAKTAIGQSKIALQGLAIEVGTNFLPLIKAASAATRGAARGIRTFSQAHPNAVKVVAALVAVVAAGLVVFGGLAMAVAAVLGPFALLQLTLTQAGLLFGPVIAGLTGTGAAAGGAAVGVSALLWPVLLVVAAVAALAASAFLIYRNWGTIGPWLSKMWTNISSVVQGALRLVAGYIMNFTPLGFIIRNWQPITNFMGALWGFVSEAVGLGVDSIKLHLLMFTPLGLIMRNWGGITGYVGGVWSQVQSGVSIGIAAIKSVIANFQPLNDFKAAFASVWTYFQELPGRLMNAGADAMRGFTQGIRGQRSQVQAAAADAAGRAETGARNRLDTHSPSRVFAAIGQDVMAGMGVGILGGTGRVVGRMRAAAAAVAAAGALTAPGAATAGVGPTITFQDPPPFLPGPPPGPRGGPPPAAGGGMSIAKVEIHIHQLPGESSEDLVAKVAEKMISLQQGNTASYEADPDSYGD</sequence>
<proteinExistence type="predicted"/>
<feature type="region of interest" description="Disordered" evidence="2">
    <location>
        <begin position="878"/>
        <end position="901"/>
    </location>
</feature>
<reference evidence="5" key="2">
    <citation type="submission" date="2023-01" db="EMBL/GenBank/DDBJ databases">
        <authorList>
            <person name="Sun Q."/>
            <person name="Evtushenko L."/>
        </authorList>
    </citation>
    <scope>NUCLEOTIDE SEQUENCE</scope>
    <source>
        <strain evidence="5">VKM B-1499</strain>
    </source>
</reference>
<feature type="domain" description="Phage tail tape measure protein" evidence="4">
    <location>
        <begin position="241"/>
        <end position="441"/>
    </location>
</feature>
<evidence type="ECO:0000313" key="6">
    <source>
        <dbReference type="Proteomes" id="UP001143509"/>
    </source>
</evidence>
<name>A0ABQ5TC01_9CAUL</name>
<reference evidence="5" key="1">
    <citation type="journal article" date="2014" name="Int. J. Syst. Evol. Microbiol.">
        <title>Complete genome of a new Firmicutes species belonging to the dominant human colonic microbiota ('Ruminococcus bicirculans') reveals two chromosomes and a selective capacity to utilize plant glucans.</title>
        <authorList>
            <consortium name="NISC Comparative Sequencing Program"/>
            <person name="Wegmann U."/>
            <person name="Louis P."/>
            <person name="Goesmann A."/>
            <person name="Henrissat B."/>
            <person name="Duncan S.H."/>
            <person name="Flint H.J."/>
        </authorList>
    </citation>
    <scope>NUCLEOTIDE SEQUENCE</scope>
    <source>
        <strain evidence="5">VKM B-1499</strain>
    </source>
</reference>
<feature type="transmembrane region" description="Helical" evidence="3">
    <location>
        <begin position="539"/>
        <end position="566"/>
    </location>
</feature>
<feature type="transmembrane region" description="Helical" evidence="3">
    <location>
        <begin position="606"/>
        <end position="628"/>
    </location>
</feature>
<keyword evidence="3" id="KW-1133">Transmembrane helix</keyword>
<keyword evidence="3" id="KW-0472">Membrane</keyword>
<dbReference type="InterPro" id="IPR010090">
    <property type="entry name" value="Phage_tape_meas"/>
</dbReference>
<dbReference type="Pfam" id="PF10145">
    <property type="entry name" value="PhageMin_Tail"/>
    <property type="match status" value="1"/>
</dbReference>
<evidence type="ECO:0000256" key="2">
    <source>
        <dbReference type="SAM" id="MobiDB-lite"/>
    </source>
</evidence>
<feature type="compositionally biased region" description="Pro residues" evidence="2">
    <location>
        <begin position="878"/>
        <end position="897"/>
    </location>
</feature>
<dbReference type="EMBL" id="BSFD01000010">
    <property type="protein sequence ID" value="GLK49604.1"/>
    <property type="molecule type" value="Genomic_DNA"/>
</dbReference>
<dbReference type="PANTHER" id="PTHR37813">
    <property type="entry name" value="FELS-2 PROPHAGE PROTEIN"/>
    <property type="match status" value="1"/>
</dbReference>
<comment type="caution">
    <text evidence="5">The sequence shown here is derived from an EMBL/GenBank/DDBJ whole genome shotgun (WGS) entry which is preliminary data.</text>
</comment>
<keyword evidence="1" id="KW-1188">Viral release from host cell</keyword>
<dbReference type="RefSeq" id="WP_271165794.1">
    <property type="nucleotide sequence ID" value="NZ_BSFD01000010.1"/>
</dbReference>